<reference evidence="7" key="1">
    <citation type="journal article" date="2021" name="PeerJ">
        <title>Extensive microbial diversity within the chicken gut microbiome revealed by metagenomics and culture.</title>
        <authorList>
            <person name="Gilroy R."/>
            <person name="Ravi A."/>
            <person name="Getino M."/>
            <person name="Pursley I."/>
            <person name="Horton D.L."/>
            <person name="Alikhan N.F."/>
            <person name="Baker D."/>
            <person name="Gharbi K."/>
            <person name="Hall N."/>
            <person name="Watson M."/>
            <person name="Adriaenssens E.M."/>
            <person name="Foster-Nyarko E."/>
            <person name="Jarju S."/>
            <person name="Secka A."/>
            <person name="Antonio M."/>
            <person name="Oren A."/>
            <person name="Chaudhuri R.R."/>
            <person name="La Ragione R."/>
            <person name="Hildebrand F."/>
            <person name="Pallen M.J."/>
        </authorList>
    </citation>
    <scope>NUCLEOTIDE SEQUENCE</scope>
    <source>
        <strain evidence="7">378</strain>
    </source>
</reference>
<comment type="subcellular location">
    <subcellularLocation>
        <location evidence="4">Secreted</location>
    </subcellularLocation>
    <subcellularLocation>
        <location evidence="4">Bacterial flagellum</location>
    </subcellularLocation>
</comment>
<keyword evidence="3 4" id="KW-0975">Bacterial flagellum</keyword>
<dbReference type="GO" id="GO:0005576">
    <property type="term" value="C:extracellular region"/>
    <property type="evidence" value="ECO:0007669"/>
    <property type="project" value="UniProtKB-SubCell"/>
</dbReference>
<sequence length="304" mass="32702">MALYITNIAAMRAQNSLASATQMANTAIQRLTTGFRINSAKDDPAGLQISDRLTAEINGLNQANRNAADGQALAQTIEGALDETVDILQSIRTRAVQAATGTLTKEDREAIQAEVSQLSEEITRIAEQTKYGGKTILNGYDNGNSIYNADGKMVLQIGAYTGNTIEFDMSESFTMEGLTDQVEAKIQAEGGTYTSVLNADGAFDVSTQDGAQAVLDQIDTYLSVANRKRSELGAVQVRLDSVMRVNANTSVNLADARSRIRDTDYAAESANLMKANILQQAALSMLIQANQRQSMILSLINSVM</sequence>
<comment type="function">
    <text evidence="4">Flagellin is the subunit protein which polymerizes to form the filaments of bacterial flagella.</text>
</comment>
<dbReference type="SUPFAM" id="SSF64518">
    <property type="entry name" value="Phase 1 flagellin"/>
    <property type="match status" value="1"/>
</dbReference>
<name>A0A948WYE9_9GAMM</name>
<dbReference type="PRINTS" id="PR00207">
    <property type="entry name" value="FLAGELLIN"/>
</dbReference>
<comment type="similarity">
    <text evidence="1 4">Belongs to the bacterial flagellin family.</text>
</comment>
<gene>
    <name evidence="7" type="ORF">H9847_07725</name>
</gene>
<dbReference type="GO" id="GO:0005198">
    <property type="term" value="F:structural molecule activity"/>
    <property type="evidence" value="ECO:0007669"/>
    <property type="project" value="UniProtKB-UniRule"/>
</dbReference>
<dbReference type="EMBL" id="JAHLFE010000159">
    <property type="protein sequence ID" value="MBU3844735.1"/>
    <property type="molecule type" value="Genomic_DNA"/>
</dbReference>
<evidence type="ECO:0000256" key="3">
    <source>
        <dbReference type="ARBA" id="ARBA00023143"/>
    </source>
</evidence>
<reference evidence="7" key="2">
    <citation type="submission" date="2021-04" db="EMBL/GenBank/DDBJ databases">
        <authorList>
            <person name="Gilroy R."/>
        </authorList>
    </citation>
    <scope>NUCLEOTIDE SEQUENCE</scope>
    <source>
        <strain evidence="7">378</strain>
    </source>
</reference>
<dbReference type="AlphaFoldDB" id="A0A948WYE9"/>
<proteinExistence type="inferred from homology"/>
<evidence type="ECO:0000256" key="4">
    <source>
        <dbReference type="RuleBase" id="RU362073"/>
    </source>
</evidence>
<feature type="domain" description="Flagellin C-terminal" evidence="6">
    <location>
        <begin position="215"/>
        <end position="300"/>
    </location>
</feature>
<dbReference type="Pfam" id="PF00700">
    <property type="entry name" value="Flagellin_C"/>
    <property type="match status" value="1"/>
</dbReference>
<keyword evidence="7" id="KW-0282">Flagellum</keyword>
<comment type="caution">
    <text evidence="7">The sequence shown here is derived from an EMBL/GenBank/DDBJ whole genome shotgun (WGS) entry which is preliminary data.</text>
</comment>
<keyword evidence="7" id="KW-0969">Cilium</keyword>
<dbReference type="GO" id="GO:0009288">
    <property type="term" value="C:bacterial-type flagellum"/>
    <property type="evidence" value="ECO:0007669"/>
    <property type="project" value="UniProtKB-SubCell"/>
</dbReference>
<evidence type="ECO:0000256" key="2">
    <source>
        <dbReference type="ARBA" id="ARBA00022525"/>
    </source>
</evidence>
<organism evidence="7 8">
    <name type="scientific">Candidatus Anaerobiospirillum pullicola</name>
    <dbReference type="NCBI Taxonomy" id="2838451"/>
    <lineage>
        <taxon>Bacteria</taxon>
        <taxon>Pseudomonadati</taxon>
        <taxon>Pseudomonadota</taxon>
        <taxon>Gammaproteobacteria</taxon>
        <taxon>Aeromonadales</taxon>
        <taxon>Succinivibrionaceae</taxon>
        <taxon>Anaerobiospirillum</taxon>
    </lineage>
</organism>
<dbReference type="Gene3D" id="1.20.1330.10">
    <property type="entry name" value="f41 fragment of flagellin, N-terminal domain"/>
    <property type="match status" value="1"/>
</dbReference>
<feature type="domain" description="Flagellin N-terminal" evidence="5">
    <location>
        <begin position="6"/>
        <end position="140"/>
    </location>
</feature>
<dbReference type="InterPro" id="IPR001492">
    <property type="entry name" value="Flagellin"/>
</dbReference>
<protein>
    <recommendedName>
        <fullName evidence="4">Flagellin</fullName>
    </recommendedName>
</protein>
<dbReference type="InterPro" id="IPR046358">
    <property type="entry name" value="Flagellin_C"/>
</dbReference>
<evidence type="ECO:0000313" key="8">
    <source>
        <dbReference type="Proteomes" id="UP000733611"/>
    </source>
</evidence>
<dbReference type="PANTHER" id="PTHR42792:SF2">
    <property type="entry name" value="FLAGELLIN"/>
    <property type="match status" value="1"/>
</dbReference>
<evidence type="ECO:0000259" key="5">
    <source>
        <dbReference type="Pfam" id="PF00669"/>
    </source>
</evidence>
<keyword evidence="7" id="KW-0966">Cell projection</keyword>
<accession>A0A948WYE9</accession>
<keyword evidence="2 4" id="KW-0964">Secreted</keyword>
<dbReference type="InterPro" id="IPR001029">
    <property type="entry name" value="Flagellin_N"/>
</dbReference>
<evidence type="ECO:0000256" key="1">
    <source>
        <dbReference type="ARBA" id="ARBA00005709"/>
    </source>
</evidence>
<dbReference type="PANTHER" id="PTHR42792">
    <property type="entry name" value="FLAGELLIN"/>
    <property type="match status" value="1"/>
</dbReference>
<dbReference type="Pfam" id="PF00669">
    <property type="entry name" value="Flagellin_N"/>
    <property type="match status" value="1"/>
</dbReference>
<dbReference type="Proteomes" id="UP000733611">
    <property type="component" value="Unassembled WGS sequence"/>
</dbReference>
<evidence type="ECO:0000313" key="7">
    <source>
        <dbReference type="EMBL" id="MBU3844735.1"/>
    </source>
</evidence>
<evidence type="ECO:0000259" key="6">
    <source>
        <dbReference type="Pfam" id="PF00700"/>
    </source>
</evidence>